<dbReference type="PANTHER" id="PTHR37477">
    <property type="entry name" value="COBALT-PRECORRIN-5A HYDROLASE"/>
    <property type="match status" value="1"/>
</dbReference>
<reference evidence="3" key="1">
    <citation type="submission" date="2009-12" db="EMBL/GenBank/DDBJ databases">
        <authorList>
            <person name="Weinstock G."/>
            <person name="Sodergren E."/>
            <person name="Clifton S."/>
            <person name="Fulton L."/>
            <person name="Fulton B."/>
            <person name="Courtney L."/>
            <person name="Fronick C."/>
            <person name="Harrison M."/>
            <person name="Strong C."/>
            <person name="Farmer C."/>
            <person name="Delahaunty K."/>
            <person name="Markovic C."/>
            <person name="Hall O."/>
            <person name="Minx P."/>
            <person name="Tomlinson C."/>
            <person name="Mitreva M."/>
            <person name="Nelson J."/>
            <person name="Hou S."/>
            <person name="Wollam A."/>
            <person name="Pepin K.H."/>
            <person name="Johnson M."/>
            <person name="Bhonagiri V."/>
            <person name="Nash W.E."/>
            <person name="Warren W."/>
            <person name="Chinwalla A."/>
            <person name="Mardis E.R."/>
            <person name="Wilson R.K."/>
        </authorList>
    </citation>
    <scope>NUCLEOTIDE SEQUENCE [LARGE SCALE GENOMIC DNA]</scope>
    <source>
        <strain evidence="3">DSM 15176</strain>
    </source>
</reference>
<evidence type="ECO:0000313" key="4">
    <source>
        <dbReference type="Proteomes" id="UP000003438"/>
    </source>
</evidence>
<name>D1PMC8_9FIRM</name>
<sequence>MSVACLAFTEKGYTLACRLAMALDGTADRSGQPLTLQQWTQTHFGQEKALVYVGAVGIAVRAIAPHLRGKTVDPAVVAVDECGHFAVPLVSGHLGGANDLARRISAICGAEPVVTTATDSNGVFAVDEWARRQHCAVLHASCIRRVSGALLAGKTIRVKTEFPVRGASPEHVTLVTEDGYDVYVGFATQPTSVLWLVPQNVVLGAGCRKGTDCLALESALEALPLPEQAICAVASIDLKAKEPGLLEFCRNHGWPLQTYSAAELKSVQGDFTASDFVEKITGVDNVCERAAVRASGGTLLYRKMAGGGVTLAAAVKPISLDWRFHNEW</sequence>
<feature type="domain" description="Cobalamin synthesis G N-terminal" evidence="2">
    <location>
        <begin position="39"/>
        <end position="119"/>
    </location>
</feature>
<evidence type="ECO:0000313" key="3">
    <source>
        <dbReference type="EMBL" id="EFB75713.1"/>
    </source>
</evidence>
<dbReference type="Proteomes" id="UP000003438">
    <property type="component" value="Unassembled WGS sequence"/>
</dbReference>
<organism evidence="3 4">
    <name type="scientific">Subdoligranulum variabile DSM 15176</name>
    <dbReference type="NCBI Taxonomy" id="411471"/>
    <lineage>
        <taxon>Bacteria</taxon>
        <taxon>Bacillati</taxon>
        <taxon>Bacillota</taxon>
        <taxon>Clostridia</taxon>
        <taxon>Eubacteriales</taxon>
        <taxon>Oscillospiraceae</taxon>
        <taxon>Subdoligranulum</taxon>
    </lineage>
</organism>
<dbReference type="eggNOG" id="COG2073">
    <property type="taxonomic scope" value="Bacteria"/>
</dbReference>
<dbReference type="Pfam" id="PF01890">
    <property type="entry name" value="CbiG_C"/>
    <property type="match status" value="1"/>
</dbReference>
<dbReference type="RefSeq" id="WP_007046873.1">
    <property type="nucleotide sequence ID" value="NZ_GG704769.1"/>
</dbReference>
<dbReference type="Gene3D" id="3.40.50.11220">
    <property type="match status" value="1"/>
</dbReference>
<dbReference type="PANTHER" id="PTHR37477:SF1">
    <property type="entry name" value="COBALT-PRECORRIN-5A HYDROLASE"/>
    <property type="match status" value="1"/>
</dbReference>
<dbReference type="InterPro" id="IPR036518">
    <property type="entry name" value="CobE/GbiG_C_sf"/>
</dbReference>
<feature type="domain" description="CobE/GbiG C-terminal" evidence="1">
    <location>
        <begin position="201"/>
        <end position="314"/>
    </location>
</feature>
<gene>
    <name evidence="3" type="ORF">SUBVAR_05488</name>
</gene>
<dbReference type="Pfam" id="PF11760">
    <property type="entry name" value="CbiG_N"/>
    <property type="match status" value="1"/>
</dbReference>
<dbReference type="InterPro" id="IPR021744">
    <property type="entry name" value="CbiG_N"/>
</dbReference>
<accession>D1PMC8</accession>
<protein>
    <submittedName>
        <fullName evidence="3">CbiG</fullName>
    </submittedName>
</protein>
<dbReference type="AlphaFoldDB" id="D1PMC8"/>
<dbReference type="HOGENOM" id="CLU_028397_0_0_9"/>
<evidence type="ECO:0000259" key="2">
    <source>
        <dbReference type="Pfam" id="PF11760"/>
    </source>
</evidence>
<dbReference type="OrthoDB" id="9781023at2"/>
<dbReference type="SUPFAM" id="SSF159664">
    <property type="entry name" value="CobE/GbiG C-terminal domain-like"/>
    <property type="match status" value="1"/>
</dbReference>
<dbReference type="STRING" id="411471.SUBVAR_05488"/>
<proteinExistence type="predicted"/>
<dbReference type="InterPro" id="IPR038029">
    <property type="entry name" value="GbiG_N_sf"/>
</dbReference>
<comment type="caution">
    <text evidence="3">The sequence shown here is derived from an EMBL/GenBank/DDBJ whole genome shotgun (WGS) entry which is preliminary data.</text>
</comment>
<dbReference type="Gene3D" id="3.30.420.180">
    <property type="entry name" value="CobE/GbiG C-terminal domain"/>
    <property type="match status" value="1"/>
</dbReference>
<dbReference type="InterPro" id="IPR002750">
    <property type="entry name" value="CobE/GbiG_C"/>
</dbReference>
<dbReference type="SUPFAM" id="SSF159672">
    <property type="entry name" value="CbiG N-terminal domain-like"/>
    <property type="match status" value="1"/>
</dbReference>
<keyword evidence="4" id="KW-1185">Reference proteome</keyword>
<evidence type="ECO:0000259" key="1">
    <source>
        <dbReference type="Pfam" id="PF01890"/>
    </source>
</evidence>
<dbReference type="EMBL" id="ACBY02000023">
    <property type="protein sequence ID" value="EFB75713.1"/>
    <property type="molecule type" value="Genomic_DNA"/>
</dbReference>
<dbReference type="GO" id="GO:0009236">
    <property type="term" value="P:cobalamin biosynthetic process"/>
    <property type="evidence" value="ECO:0007669"/>
    <property type="project" value="InterPro"/>
</dbReference>
<dbReference type="InterPro" id="IPR052553">
    <property type="entry name" value="CbiG_hydrolase"/>
</dbReference>